<evidence type="ECO:0000256" key="1">
    <source>
        <dbReference type="ARBA" id="ARBA00022801"/>
    </source>
</evidence>
<dbReference type="PANTHER" id="PTHR12872">
    <property type="entry name" value="ALPHA-N-ACETYLGLUCOSAMINIDASE"/>
    <property type="match status" value="1"/>
</dbReference>
<dbReference type="GO" id="GO:0016787">
    <property type="term" value="F:hydrolase activity"/>
    <property type="evidence" value="ECO:0007669"/>
    <property type="project" value="UniProtKB-KW"/>
</dbReference>
<feature type="domain" description="Alpha-N-acetylglucosaminidase C-terminal" evidence="5">
    <location>
        <begin position="459"/>
        <end position="722"/>
    </location>
</feature>
<dbReference type="AlphaFoldDB" id="A0A562U7U9"/>
<evidence type="ECO:0000256" key="2">
    <source>
        <dbReference type="SAM" id="SignalP"/>
    </source>
</evidence>
<dbReference type="PANTHER" id="PTHR12872:SF1">
    <property type="entry name" value="ALPHA-N-ACETYLGLUCOSAMINIDASE"/>
    <property type="match status" value="1"/>
</dbReference>
<evidence type="ECO:0000259" key="3">
    <source>
        <dbReference type="Pfam" id="PF05089"/>
    </source>
</evidence>
<dbReference type="InterPro" id="IPR024240">
    <property type="entry name" value="NAGLU_N"/>
</dbReference>
<name>A0A562U7U9_9SPHI</name>
<sequence>MKPIKSLLLLAFSVFYFSAYAQLDKKAAEALIKRVVPTVTDRFVVNEIPAENGKDVFELESKDGKIILSGNKALSVASALGYYLKFFCHDDFGWNGNNTHLPTVLPVIKGKIHHTTPYNYRYYLNYCTFNYSMAWWNWDRWQKEIDWMALNGINMPLAITGEEAIWRDVYHNMGFTDADLDSFFSGPAYFSWLWMGNLDGWGGPLPKHWIDSHKDLQKMILQRERALGMTPVLPAFTGHVPPSFKDKFPNAKLKKTNWGQGFNDVYLLDAADPMFGEIGKKFIEAQTKEYGTDHLYSSDTFNENTPPTNDSTFLSGVSKKIFQSMTAADTKAVWVMQGWLFYNASAFWQPRQIKALLDAVPDNQMIILDLYTEEHPVYNRTNDYYGKPWIWNMLQNFGGNVSMDGRMAVVSNDPLKALNASKNMVGIGLTPEAIEQNPALYELMLSNVWRNNAIDTKDWLNDYAERRYGKNNEKINDAWGLLLKSVYDTVPHRGGPCSIICGRPALNAGSDWRVDTTMNYDPKKLVQAWSLFIQSADELKGSDGFQYDVVDITRQVLANYANILQPKIIKAYTLKDTAGFKKYSSEFLQLMDDMDQLLGTRQDFLLGKWISDARSNGITPQESDLYEFNARDLVTLWGGRDNPLHEYSNRQWNGLIKGFYKPRWEMFFAALHQSLINNTPLDNNAFENKVKDWEWQWVNSHNKYVATTNGNAVEVASLIFEKYNKKIEQAY</sequence>
<dbReference type="RefSeq" id="WP_144911373.1">
    <property type="nucleotide sequence ID" value="NZ_VLLI01000004.1"/>
</dbReference>
<keyword evidence="7" id="KW-1185">Reference proteome</keyword>
<feature type="domain" description="Alpha-N-acetylglucosaminidase tim-barrel" evidence="3">
    <location>
        <begin position="121"/>
        <end position="450"/>
    </location>
</feature>
<dbReference type="Gene3D" id="1.20.120.670">
    <property type="entry name" value="N-acetyl-b-d-glucoasminidase"/>
    <property type="match status" value="1"/>
</dbReference>
<evidence type="ECO:0000313" key="6">
    <source>
        <dbReference type="EMBL" id="TWJ01425.1"/>
    </source>
</evidence>
<keyword evidence="2" id="KW-0732">Signal</keyword>
<dbReference type="GO" id="GO:0005975">
    <property type="term" value="P:carbohydrate metabolic process"/>
    <property type="evidence" value="ECO:0007669"/>
    <property type="project" value="UniProtKB-ARBA"/>
</dbReference>
<reference evidence="6 7" key="1">
    <citation type="submission" date="2019-07" db="EMBL/GenBank/DDBJ databases">
        <title>Genomic Encyclopedia of Archaeal and Bacterial Type Strains, Phase II (KMG-II): from individual species to whole genera.</title>
        <authorList>
            <person name="Goeker M."/>
        </authorList>
    </citation>
    <scope>NUCLEOTIDE SEQUENCE [LARGE SCALE GENOMIC DNA]</scope>
    <source>
        <strain evidence="6 7">ATCC BAA-1854</strain>
    </source>
</reference>
<evidence type="ECO:0000259" key="5">
    <source>
        <dbReference type="Pfam" id="PF12972"/>
    </source>
</evidence>
<comment type="caution">
    <text evidence="6">The sequence shown here is derived from an EMBL/GenBank/DDBJ whole genome shotgun (WGS) entry which is preliminary data.</text>
</comment>
<feature type="domain" description="Alpha-N-acetylglucosaminidase N-terminal" evidence="4">
    <location>
        <begin position="27"/>
        <end position="106"/>
    </location>
</feature>
<dbReference type="Pfam" id="PF05089">
    <property type="entry name" value="NAGLU"/>
    <property type="match status" value="1"/>
</dbReference>
<accession>A0A562U7U9</accession>
<dbReference type="Gene3D" id="3.30.379.10">
    <property type="entry name" value="Chitobiase/beta-hexosaminidase domain 2-like"/>
    <property type="match status" value="1"/>
</dbReference>
<evidence type="ECO:0000313" key="7">
    <source>
        <dbReference type="Proteomes" id="UP000317010"/>
    </source>
</evidence>
<dbReference type="InterPro" id="IPR029018">
    <property type="entry name" value="Hex-like_dom2"/>
</dbReference>
<dbReference type="InterPro" id="IPR024733">
    <property type="entry name" value="NAGLU_tim-barrel"/>
</dbReference>
<dbReference type="InterPro" id="IPR007781">
    <property type="entry name" value="NAGLU"/>
</dbReference>
<protein>
    <submittedName>
        <fullName evidence="6">Alpha-N-acetylglucosaminidase</fullName>
    </submittedName>
</protein>
<evidence type="ECO:0000259" key="4">
    <source>
        <dbReference type="Pfam" id="PF12971"/>
    </source>
</evidence>
<proteinExistence type="predicted"/>
<keyword evidence="1" id="KW-0378">Hydrolase</keyword>
<feature type="chain" id="PRO_5021760564" evidence="2">
    <location>
        <begin position="22"/>
        <end position="731"/>
    </location>
</feature>
<feature type="signal peptide" evidence="2">
    <location>
        <begin position="1"/>
        <end position="21"/>
    </location>
</feature>
<dbReference type="EMBL" id="VLLI01000004">
    <property type="protein sequence ID" value="TWJ01425.1"/>
    <property type="molecule type" value="Genomic_DNA"/>
</dbReference>
<organism evidence="6 7">
    <name type="scientific">Mucilaginibacter frigoritolerans</name>
    <dbReference type="NCBI Taxonomy" id="652788"/>
    <lineage>
        <taxon>Bacteria</taxon>
        <taxon>Pseudomonadati</taxon>
        <taxon>Bacteroidota</taxon>
        <taxon>Sphingobacteriia</taxon>
        <taxon>Sphingobacteriales</taxon>
        <taxon>Sphingobacteriaceae</taxon>
        <taxon>Mucilaginibacter</taxon>
    </lineage>
</organism>
<dbReference type="Proteomes" id="UP000317010">
    <property type="component" value="Unassembled WGS sequence"/>
</dbReference>
<dbReference type="Gene3D" id="3.20.20.80">
    <property type="entry name" value="Glycosidases"/>
    <property type="match status" value="1"/>
</dbReference>
<dbReference type="Pfam" id="PF12971">
    <property type="entry name" value="NAGLU_N"/>
    <property type="match status" value="1"/>
</dbReference>
<dbReference type="OrthoDB" id="179563at2"/>
<dbReference type="InterPro" id="IPR024732">
    <property type="entry name" value="NAGLU_C"/>
</dbReference>
<dbReference type="Pfam" id="PF12972">
    <property type="entry name" value="NAGLU_C"/>
    <property type="match status" value="1"/>
</dbReference>
<gene>
    <name evidence="6" type="ORF">JN11_01576</name>
</gene>